<dbReference type="GO" id="GO:0008270">
    <property type="term" value="F:zinc ion binding"/>
    <property type="evidence" value="ECO:0007669"/>
    <property type="project" value="UniProtKB-KW"/>
</dbReference>
<sequence>MLEGLLARFLSSRVGHFVDGVDQNNLNVGLWKGEILLHDLRVKGAAVDDLLGLIPLGLAWGRVGTFHLSVPWNAFGAKPLVITLKDVTLVFRVLTEEGSRGADGGDGGGGGASRTALRRRRAAKEREVQERLRYLQASKQRNGEGNGVSVQEEQERRGLAERLFASLLENVQLRLSNVHVRLEYKEEGSFVRKQQDGEGAAAGGDAAGEAPKKREKIGDDCGHRIEGNEVEEEEPAGPVRCHGHLQEDFLVLGLEMEEFTIENHSAPGEEGIDDEGEEEEEGEEGQVDASARGLSKGQSGGKAGMDVRTRATTVRKRALVTNLALYCDPHSPPWVPSSLPPSRPSSTVAPGFHPLPVTTLVKHDYLLRPTSGALMLIARPVPLSPKRPKHDLSCHLTDVHVGTTLAQIRCLRALVHALTSTRRVWEDLAGDMSGKDGWKGRRRPLGRVTDDPRGWWQYAAGRVLRGKEALAGDIAISPSVAHSQTTPSTGPQDAGGLAPSLPSLPVPLAPTHRLGSGLPLPVHPPHLPTWPQLVSLVQTRHRYLRLHPRRALLLPAEAQSLQDLDDRLEVEEIVFLRLVAHARPKDADASQIGGPAEPQAEQEAESTVVGWVKSWFEREGGRNGGDDEAIALPGSGETTGGKPHDPELVSAADRLALEETALDYARSLAQVTIPPTYVITRLSLSLNQGSCTLYLSPTRPLARLVVDAASTFLLRPFSWSVTMALGALEVLDLDPLTKYRTVVTRKIRRRAAHTPATSLPPSLPPAMMVVGTYRVPKNADLQIHYNKGCEEGGRDLAVSCRVLPFEVFYSRRLLEALRHVCMPPLPSMAPRKGEEESEGVTEGVRHGMQEWQARQRARLLSRIADRGRIMLDIDIQAPLILIPETTRAEEGQLLVLDLGCVVLCNREHEQDEGKEDEADAAAWTLRMQHMAVEMCRLGALFLEYKENDVDLHPIVEPFDLTLDIQTCLDNAARASTHASIQASLPRLAVNLRASTIQYFHRVFHRRRSQARAKILADTPENDRHGRRVRCRDEGRKLGTKKTGARVKDLRYNSTAALQAPREDLSANVDSTPAMGKQDHARVKDGISAEEEEREAYVQAGRVLNVTFTAPNIALHLVDDLVSPLPSGASSNFPCSPSLFPLVDVAVQGIEGRIVAFDYQEAAKATTSINLEIAFVEIKDRHHFADASFSSLFGPLHDEMGEAMEDAGKGVSLLSVAIVHATRGENLSRSRTCGGQRKESTEVDIAVRPVQVQWNPETVAALQRFLAAQKQESVRNAREEEEESRQLRDRGNVVVESRGRARGDRIPPSDFHEEGRSFPTLGEDTTPSYTEGLGHLFSLYSSTSSTDQTQPSISLSSFRLSTRLRTVSILLNKEKELRRLLRLQLRGLDLTLKGGGKAKALQGSIQGLTVDDLGNADTCFPRVLDGQKKGCLALSFSYSSLLPPLVSEASAGCDEAEEGGERGRDSAKGIVPDNHLDVVVGPLQVVYYNHLCLEVIDYVNEGVLGAIISSTLRSADALVRQRAMAKTGFTVSLAHPMAILPRYLTHLDHALAVMDDAVLKTVFENLHVPWVGEPVVDENSAGNADMGSTSTSGGAKDGNAWSDTSQSPTVGQEYDIVYDDEDVEAREKAKKGEVIVLRRFDLAFSSAVISLESPALAGHPALFSTPFSFQVHVTRPLDVEYGNILARRHREAGSTTLDLPSIAVKAALPPLRLQASHESYSLLRRVVEDNLLTQEHHATNMLKALRALDLPPLATRSHYHRNAGAEEGKACMHCARAFQGVDDGAHTCPQCGDQICRRCLNVSVFDKSSAVVVRVCGACARASFPSLFHSGEDVRLSWRTRGQEQHAAHVAYSYGLIDGPLSDIKVDVHLSGLELNLLEPSLPSLSPSPSPANEVLDWRASAHFVIDETKILFRRPEDDRKILDVSLYRCLVDASSEVSRQVPREASILERILSPSMEALEKGPSGKTSGLSSSLPAPIDVLPSLPPALAPQFVYRYVSAPREPPITHLVLNHLNVVVLVSPLLYLASFFGCLAPDHSEGLGEKDEGVAKALEELSFPSMEKEVGKREGELLQGPTPDASPRERLSEEAIVQESSTSNRLLPSPAIENAPTDEAEEVLQEVIRRVKIMVHHPRIIFPERMPAYGGREDRQSGGTKAVVMRGLGVGSYVQELERRLDGALLPRSKWNAHLDGLECFITSFTIPSTSISAPSPAFRSSQPPLPVEENVSLLNPTSVSLEYTRAYSLLRSPLRHLHLSLDSITTYISYQDLYILGRVVESWYHGNLAHERQVLPLNNPPEEQGEESAPDAANTRATAPVTAVGGYYELTFAQQKLGLMLRKVDGMAVVEGLSIDDENETKGERANRTSGVYLPRKGDVIWSINGKPSGDHSEVLRSVRTLPRPIILGFCPRGEPFTLNAPLSSVFLHRSTLPDCLLLSEKAVGEKGGDKEGRKATAMLVSVEGKSIEGLGYQTALATLKEVAAQAEYARTRGENCRTALIGVRHLGQPVCLQDLEVEIGSISLVAIDDLDGKDLPLLKSRARNLKTRVREWSYASGGREETRAGMSIVLAGMMVNTQVDYYNGRFGAWEPLLEPVGVSGSVRRETASDCPASLHGLVSDRTITTTLNLSTTDALCLNITDALLELAQRISRGPKSSPSQSVSLAPPLPSMDASFPHQAHVSGGTTAATSVPSQAPNCRGATYVFRNDTGLPTIFWTVRQATGAGGGRDENYHSRHGRAQNPVLEALPGATVPFSVDQHRHVTHETEGNDAQRDEVRRREYDAVHTLFVRLGGSLDWLELSSLPLSRVGIYTYPFFPPTLPSYVASSSCASKIVWEVASEEGRRVLTLRSAVRLHNSTGLPLQVRCVGGKEIDYLYVGPWAVVSLPLSWAGRQGIITLRPTDQQNSGTSSSSQSSNASYCSENTIKVDVSSEEDQFAWSGALWDEPEAAFGSATTLRSLLVCPLLFPKSSTCVADSGQEHPLMLHLAAAEHTRQEGDYVVHIYAGATLVNLLPVPVRYAWRERLNRREKEAGKARSLTGEIKTGMLASGEEKGLHFADIVGLGAEVSFKLHGGPAYEALGRTRWVSLGTEEQGKEGDREKYAHELEMRDEAGNVFVILAELERRGPNGLRVTLYVDVWVRNKSGLSLVYGEPRRGRAVETLGGPVTTDVVMSAVQEGEVVEEVFEVRVQGRRQAGRQEVETRWGTELGRPLLPKEEWRLPSSRTWAWRDPAWKVDGSGQVSEEEGWESSRLDFPDAFKPARCFNAKDRIWRRRWLRRRSLVASKDRDVEVSPAEEGGNGVRQGLFLPGVLPFQPRARSVTSTLSSSATFSSSSLSTPPSHHGQRRSPHTQVSPPTSRQQQGNDQIIQQLVLKIGDSQWSPPLDVSLEGAGGAFQVIGNRWGAVLEDSRLCHTLYELAYRVTTLPPPWDRTRLVTIQARYVLRNEGARPVLVGQLGARVPPIAPATGKGEAGEQKFMMELVPGESRPLHWPNFRLQSLLVLSFPPSHFPAISDTLPTEGTARNVRYSSSGGIDIAALSDTPVIIRPSVPSPSFSASAPLPRLVRVQVALGEEDEEEEDVEAALSISLREIRRPRYALIEGTLGNMEEGEESGRRRGGEEKEEDGEGAPLLWLENRSSVTVWYGQAGGEVEDALPPAHAQIVGWDHPLPSSWEGHGADGGEGGALADGEGDRMCHLRLSLAPPTSSLRRTTASTVIVSPGAVGSSRTLEIPASGGASGTRGREGAHSVTVQVVMNGPAKILRVLDLVPSSSPPPSSTKASSLSSLRHRGHDKTRRSVGTDLQLSPSGRKEKMRDVLRMRLALPAVILSLVDDTPEEVLVLGLEDVVAQAVKGGGEEGRGGLRSRLTVGSFQVDNHMARAHFAVVLRPADDEHALLAPHPSSSPSSLSSRPPSVRFDMHVGPPHPSLFAHIRMLRVNIRRVILNLDQSTVLAVQRMGHRMKGEGEAGTEAVGKILYLPCQDASRDSPAEVAKLYVPPIQGEVVRQGCGGSPTPCRNLHEEIQRKKQRKPKQGVKVLVEELRIEPLSVNLSLSRPRESPEDVYVGLKPNKMLSDMLNRLDEARLNLHPFEVSFLLTPASHLLWLARVHYAREVKRHVFSMLGSLRALGKPVTLIRGIGKGASDFVSQPIQSLVRSVELLDPEIFFQGVGRGTDSLLKHTVGGVASSASCVMENVGKQLSCLAFDKEYRLARERGREGEAGGGGGGGEGSRGGGGGGRPADVLEGLGLGGKRLMRGLVDGVTGVVAAPVRGAEREGFRGMVKGMGKGMLGLVVKPVVGLADAASDVLQGVQGTAGAALTAEALSQLRPKRAVYGEERRLKPYDMADAQAQMLFERVRGREGRRKGGKRLLARHEEWYCDYAEIGRSRGGVVVLSTARVLFLNEEGILHYSLSWREVVLAELQVPTRSEERLGLVLHVQRGVDGGLRRFLVPCETVGHAKALKGKVDQGSLSFRSSGGEGGLGGCT</sequence>
<feature type="compositionally biased region" description="Basic and acidic residues" evidence="8">
    <location>
        <begin position="2059"/>
        <end position="2069"/>
    </location>
</feature>
<dbReference type="GO" id="GO:0006623">
    <property type="term" value="P:protein targeting to vacuole"/>
    <property type="evidence" value="ECO:0007669"/>
    <property type="project" value="TreeGrafter"/>
</dbReference>
<dbReference type="EMBL" id="AZIL01000869">
    <property type="protein sequence ID" value="EWM25628.1"/>
    <property type="molecule type" value="Genomic_DNA"/>
</dbReference>
<dbReference type="GO" id="GO:0006869">
    <property type="term" value="P:lipid transport"/>
    <property type="evidence" value="ECO:0007669"/>
    <property type="project" value="UniProtKB-KW"/>
</dbReference>
<feature type="region of interest" description="Disordered" evidence="8">
    <location>
        <begin position="1578"/>
        <end position="1606"/>
    </location>
</feature>
<evidence type="ECO:0000256" key="7">
    <source>
        <dbReference type="PROSITE-ProRule" id="PRU00091"/>
    </source>
</evidence>
<evidence type="ECO:0000256" key="3">
    <source>
        <dbReference type="ARBA" id="ARBA00022723"/>
    </source>
</evidence>
<keyword evidence="11" id="KW-1185">Reference proteome</keyword>
<proteinExistence type="inferred from homology"/>
<dbReference type="Proteomes" id="UP000019335">
    <property type="component" value="Chromosome 10"/>
</dbReference>
<dbReference type="InterPro" id="IPR013083">
    <property type="entry name" value="Znf_RING/FYVE/PHD"/>
</dbReference>
<feature type="compositionally biased region" description="Low complexity" evidence="8">
    <location>
        <begin position="3322"/>
        <end position="3334"/>
    </location>
</feature>
<evidence type="ECO:0000256" key="8">
    <source>
        <dbReference type="SAM" id="MobiDB-lite"/>
    </source>
</evidence>
<feature type="region of interest" description="Disordered" evidence="8">
    <location>
        <begin position="262"/>
        <end position="310"/>
    </location>
</feature>
<feature type="domain" description="FYVE-type" evidence="9">
    <location>
        <begin position="1764"/>
        <end position="1818"/>
    </location>
</feature>
<dbReference type="Gene3D" id="3.30.40.10">
    <property type="entry name" value="Zinc/RING finger domain, C3HC4 (zinc finger)"/>
    <property type="match status" value="1"/>
</dbReference>
<feature type="region of interest" description="Disordered" evidence="8">
    <location>
        <begin position="1269"/>
        <end position="1325"/>
    </location>
</feature>
<evidence type="ECO:0000256" key="5">
    <source>
        <dbReference type="ARBA" id="ARBA00022833"/>
    </source>
</evidence>
<dbReference type="GO" id="GO:0045053">
    <property type="term" value="P:protein retention in Golgi apparatus"/>
    <property type="evidence" value="ECO:0007669"/>
    <property type="project" value="TreeGrafter"/>
</dbReference>
<feature type="region of interest" description="Disordered" evidence="8">
    <location>
        <begin position="3596"/>
        <end position="3620"/>
    </location>
</feature>
<keyword evidence="2" id="KW-0813">Transport</keyword>
<evidence type="ECO:0000259" key="9">
    <source>
        <dbReference type="PROSITE" id="PS50178"/>
    </source>
</evidence>
<dbReference type="PANTHER" id="PTHR16166:SF93">
    <property type="entry name" value="INTERMEMBRANE LIPID TRANSFER PROTEIN VPS13"/>
    <property type="match status" value="1"/>
</dbReference>
<feature type="compositionally biased region" description="Gly residues" evidence="8">
    <location>
        <begin position="4210"/>
        <end position="4228"/>
    </location>
</feature>
<dbReference type="OrthoDB" id="39482at2759"/>
<feature type="compositionally biased region" description="Gly residues" evidence="8">
    <location>
        <begin position="101"/>
        <end position="112"/>
    </location>
</feature>
<keyword evidence="5" id="KW-0862">Zinc</keyword>
<feature type="compositionally biased region" description="Basic and acidic residues" evidence="8">
    <location>
        <begin position="210"/>
        <end position="221"/>
    </location>
</feature>
<dbReference type="InterPro" id="IPR026854">
    <property type="entry name" value="VPS13_N"/>
</dbReference>
<dbReference type="Pfam" id="PF25036">
    <property type="entry name" value="VPS13_VAB"/>
    <property type="match status" value="1"/>
</dbReference>
<feature type="region of interest" description="Disordered" evidence="8">
    <location>
        <begin position="479"/>
        <end position="502"/>
    </location>
</feature>
<dbReference type="PANTHER" id="PTHR16166">
    <property type="entry name" value="VACUOLAR PROTEIN SORTING-ASSOCIATED PROTEIN VPS13"/>
    <property type="match status" value="1"/>
</dbReference>
<gene>
    <name evidence="10" type="ORF">Naga_100037g1</name>
</gene>
<feature type="compositionally biased region" description="Polar residues" evidence="8">
    <location>
        <begin position="1579"/>
        <end position="1592"/>
    </location>
</feature>
<feature type="compositionally biased region" description="Acidic residues" evidence="8">
    <location>
        <begin position="270"/>
        <end position="286"/>
    </location>
</feature>
<keyword evidence="3" id="KW-0479">Metal-binding</keyword>
<protein>
    <submittedName>
        <fullName evidence="10">Vacuolar protein sorting-associated protein 13c</fullName>
    </submittedName>
</protein>
<name>W7TQ63_9STRA</name>
<dbReference type="Pfam" id="PF12624">
    <property type="entry name" value="VPS13_N"/>
    <property type="match status" value="1"/>
</dbReference>
<evidence type="ECO:0000256" key="4">
    <source>
        <dbReference type="ARBA" id="ARBA00022771"/>
    </source>
</evidence>
<feature type="region of interest" description="Disordered" evidence="8">
    <location>
        <begin position="2059"/>
        <end position="2083"/>
    </location>
</feature>
<feature type="region of interest" description="Disordered" evidence="8">
    <location>
        <begin position="193"/>
        <end position="221"/>
    </location>
</feature>
<keyword evidence="6" id="KW-0445">Lipid transport</keyword>
<accession>W7TQ63</accession>
<dbReference type="PROSITE" id="PS50178">
    <property type="entry name" value="ZF_FYVE"/>
    <property type="match status" value="1"/>
</dbReference>
<keyword evidence="4 7" id="KW-0863">Zinc-finger</keyword>
<feature type="compositionally biased region" description="Polar residues" evidence="8">
    <location>
        <begin position="3343"/>
        <end position="3352"/>
    </location>
</feature>
<dbReference type="InterPro" id="IPR026847">
    <property type="entry name" value="VPS13"/>
</dbReference>
<feature type="region of interest" description="Disordered" evidence="8">
    <location>
        <begin position="4204"/>
        <end position="4231"/>
    </location>
</feature>
<evidence type="ECO:0000313" key="10">
    <source>
        <dbReference type="EMBL" id="EWM25628.1"/>
    </source>
</evidence>
<dbReference type="InterPro" id="IPR011011">
    <property type="entry name" value="Znf_FYVE_PHD"/>
</dbReference>
<organism evidence="10 11">
    <name type="scientific">Nannochloropsis gaditana</name>
    <dbReference type="NCBI Taxonomy" id="72520"/>
    <lineage>
        <taxon>Eukaryota</taxon>
        <taxon>Sar</taxon>
        <taxon>Stramenopiles</taxon>
        <taxon>Ochrophyta</taxon>
        <taxon>Eustigmatophyceae</taxon>
        <taxon>Eustigmatales</taxon>
        <taxon>Monodopsidaceae</taxon>
        <taxon>Nannochloropsis</taxon>
    </lineage>
</organism>
<feature type="region of interest" description="Disordered" evidence="8">
    <location>
        <begin position="620"/>
        <end position="644"/>
    </location>
</feature>
<comment type="caution">
    <text evidence="10">The sequence shown here is derived from an EMBL/GenBank/DDBJ whole genome shotgun (WGS) entry which is preliminary data.</text>
</comment>
<evidence type="ECO:0000256" key="2">
    <source>
        <dbReference type="ARBA" id="ARBA00022448"/>
    </source>
</evidence>
<dbReference type="SUPFAM" id="SSF57903">
    <property type="entry name" value="FYVE/PHD zinc finger"/>
    <property type="match status" value="1"/>
</dbReference>
<comment type="similarity">
    <text evidence="1">Belongs to the VPS13 family.</text>
</comment>
<dbReference type="InterPro" id="IPR017455">
    <property type="entry name" value="Znf_FYVE-rel"/>
</dbReference>
<evidence type="ECO:0000313" key="11">
    <source>
        <dbReference type="Proteomes" id="UP000019335"/>
    </source>
</evidence>
<feature type="region of interest" description="Disordered" evidence="8">
    <location>
        <begin position="3759"/>
        <end position="3802"/>
    </location>
</feature>
<feature type="compositionally biased region" description="Basic and acidic residues" evidence="8">
    <location>
        <begin position="1271"/>
        <end position="1315"/>
    </location>
</feature>
<dbReference type="InterPro" id="IPR009543">
    <property type="entry name" value="VPS13_VAB"/>
</dbReference>
<feature type="region of interest" description="Disordered" evidence="8">
    <location>
        <begin position="3322"/>
        <end position="3356"/>
    </location>
</feature>
<feature type="compositionally biased region" description="Polar residues" evidence="8">
    <location>
        <begin position="480"/>
        <end position="491"/>
    </location>
</feature>
<reference evidence="10 11" key="1">
    <citation type="journal article" date="2014" name="Mol. Plant">
        <title>Chromosome Scale Genome Assembly and Transcriptome Profiling of Nannochloropsis gaditana in Nitrogen Depletion.</title>
        <authorList>
            <person name="Corteggiani Carpinelli E."/>
            <person name="Telatin A."/>
            <person name="Vitulo N."/>
            <person name="Forcato C."/>
            <person name="D'Angelo M."/>
            <person name="Schiavon R."/>
            <person name="Vezzi A."/>
            <person name="Giacometti G.M."/>
            <person name="Morosinotto T."/>
            <person name="Valle G."/>
        </authorList>
    </citation>
    <scope>NUCLEOTIDE SEQUENCE [LARGE SCALE GENOMIC DNA]</scope>
    <source>
        <strain evidence="10 11">B-31</strain>
    </source>
</reference>
<feature type="region of interest" description="Disordered" evidence="8">
    <location>
        <begin position="100"/>
        <end position="127"/>
    </location>
</feature>
<feature type="compositionally biased region" description="Basic residues" evidence="8">
    <location>
        <begin position="3778"/>
        <end position="3788"/>
    </location>
</feature>
<evidence type="ECO:0000256" key="1">
    <source>
        <dbReference type="ARBA" id="ARBA00006545"/>
    </source>
</evidence>
<evidence type="ECO:0000256" key="6">
    <source>
        <dbReference type="ARBA" id="ARBA00023055"/>
    </source>
</evidence>
<dbReference type="CDD" id="cd00065">
    <property type="entry name" value="FYVE_like_SF"/>
    <property type="match status" value="1"/>
</dbReference>